<sequence>MSDMNEWFTDHLLKRLHSSFQPQLHGGAVAISSLLAAFPHAQARTLYASSNLPFLSLFTSTFHMGFVR</sequence>
<organism evidence="1 2">
    <name type="scientific">Sphenostylis stenocarpa</name>
    <dbReference type="NCBI Taxonomy" id="92480"/>
    <lineage>
        <taxon>Eukaryota</taxon>
        <taxon>Viridiplantae</taxon>
        <taxon>Streptophyta</taxon>
        <taxon>Embryophyta</taxon>
        <taxon>Tracheophyta</taxon>
        <taxon>Spermatophyta</taxon>
        <taxon>Magnoliopsida</taxon>
        <taxon>eudicotyledons</taxon>
        <taxon>Gunneridae</taxon>
        <taxon>Pentapetalae</taxon>
        <taxon>rosids</taxon>
        <taxon>fabids</taxon>
        <taxon>Fabales</taxon>
        <taxon>Fabaceae</taxon>
        <taxon>Papilionoideae</taxon>
        <taxon>50 kb inversion clade</taxon>
        <taxon>NPAAA clade</taxon>
        <taxon>indigoferoid/millettioid clade</taxon>
        <taxon>Phaseoleae</taxon>
        <taxon>Sphenostylis</taxon>
    </lineage>
</organism>
<evidence type="ECO:0000313" key="2">
    <source>
        <dbReference type="Proteomes" id="UP001189624"/>
    </source>
</evidence>
<accession>A0AA86SW45</accession>
<dbReference type="EMBL" id="OY731406">
    <property type="protein sequence ID" value="CAJ1973933.1"/>
    <property type="molecule type" value="Genomic_DNA"/>
</dbReference>
<name>A0AA86SW45_9FABA</name>
<dbReference type="AlphaFoldDB" id="A0AA86SW45"/>
<gene>
    <name evidence="1" type="ORF">AYBTSS11_LOCUS26000</name>
</gene>
<dbReference type="Gramene" id="rna-AYBTSS11_LOCUS26000">
    <property type="protein sequence ID" value="CAJ1973933.1"/>
    <property type="gene ID" value="gene-AYBTSS11_LOCUS26000"/>
</dbReference>
<evidence type="ECO:0000313" key="1">
    <source>
        <dbReference type="EMBL" id="CAJ1973933.1"/>
    </source>
</evidence>
<protein>
    <submittedName>
        <fullName evidence="1">Uncharacterized protein</fullName>
    </submittedName>
</protein>
<dbReference type="Proteomes" id="UP001189624">
    <property type="component" value="Chromosome 9"/>
</dbReference>
<reference evidence="1" key="1">
    <citation type="submission" date="2023-10" db="EMBL/GenBank/DDBJ databases">
        <authorList>
            <person name="Domelevo Entfellner J.-B."/>
        </authorList>
    </citation>
    <scope>NUCLEOTIDE SEQUENCE</scope>
</reference>
<keyword evidence="2" id="KW-1185">Reference proteome</keyword>
<proteinExistence type="predicted"/>